<dbReference type="AlphaFoldDB" id="A0A2K1QHB9"/>
<dbReference type="InParanoid" id="A0A2K1QHB9"/>
<dbReference type="PANTHER" id="PTHR35204">
    <property type="entry name" value="YALI0A21131P"/>
    <property type="match status" value="1"/>
</dbReference>
<accession>A0A2K1QHB9</accession>
<evidence type="ECO:0000313" key="2">
    <source>
        <dbReference type="Proteomes" id="UP000243797"/>
    </source>
</evidence>
<comment type="caution">
    <text evidence="1">The sequence shown here is derived from an EMBL/GenBank/DDBJ whole genome shotgun (WGS) entry which is preliminary data.</text>
</comment>
<protein>
    <submittedName>
        <fullName evidence="1">Uncharacterized protein</fullName>
    </submittedName>
</protein>
<dbReference type="PANTHER" id="PTHR35204:SF1">
    <property type="entry name" value="ENTEROTOXIN"/>
    <property type="match status" value="1"/>
</dbReference>
<organism evidence="1 2">
    <name type="scientific">Sphaceloma murrayae</name>
    <dbReference type="NCBI Taxonomy" id="2082308"/>
    <lineage>
        <taxon>Eukaryota</taxon>
        <taxon>Fungi</taxon>
        <taxon>Dikarya</taxon>
        <taxon>Ascomycota</taxon>
        <taxon>Pezizomycotina</taxon>
        <taxon>Dothideomycetes</taxon>
        <taxon>Dothideomycetidae</taxon>
        <taxon>Myriangiales</taxon>
        <taxon>Elsinoaceae</taxon>
        <taxon>Sphaceloma</taxon>
    </lineage>
</organism>
<dbReference type="STRING" id="2082308.A0A2K1QHB9"/>
<gene>
    <name evidence="1" type="ORF">CAC42_2613</name>
</gene>
<dbReference type="InterPro" id="IPR038921">
    <property type="entry name" value="YOR389W-like"/>
</dbReference>
<evidence type="ECO:0000313" key="1">
    <source>
        <dbReference type="EMBL" id="PNS14556.1"/>
    </source>
</evidence>
<reference evidence="1 2" key="1">
    <citation type="submission" date="2017-06" db="EMBL/GenBank/DDBJ databases">
        <title>Draft genome sequence of a variant of Elsinoe murrayae.</title>
        <authorList>
            <person name="Cheng Q."/>
        </authorList>
    </citation>
    <scope>NUCLEOTIDE SEQUENCE [LARGE SCALE GENOMIC DNA]</scope>
    <source>
        <strain evidence="1 2">CQ-2017a</strain>
    </source>
</reference>
<dbReference type="Proteomes" id="UP000243797">
    <property type="component" value="Unassembled WGS sequence"/>
</dbReference>
<sequence>MTLIRYLINTLAACTFSSASFSEHARHQWDQEGIVSSASQANHIFNAVHSSMRQWGSAIRHNGMSFYLATMVSGSELYHGARYQAGPKGVGWLAFEVEHALSFARPEADSIESTWRGSPDFLGQQLLPSSSGLEIAGWLHKYTLKRDLNLLYIDGASAAKTGKGTQDSQNFVFNTTKEQLGSQPVLVKSGRLVAGEEYARVHKLCRIAAEHWNGLIDGFIRNEFGFELVLCEFERDAQLIDKIRTTQVAYPNAGFWKTGLFNTLQELHSSEEAVKEKVTIDYDSMVTAFDQNLNLFDGETLSHPRLSKISEVQGRAIFDLITQMIAKRVVSPTVGANEHFDWQRVADKVVARYSQPLDHLAHGSLSEEEATRYVALLLRPFVDVESMNPSGNLNRCVHQHMPRQRTSDNLPIAGKAVRCVMQTICETLFSIGTHGRQMESMDRGASDHGTISIQERVKPLVKWLDWTVWKQCRPGCGVGEVCFTAMWPWGDTESHEKPYCVNTATISMREKRGQYWRSND</sequence>
<name>A0A2K1QHB9_9PEZI</name>
<dbReference type="EMBL" id="NKHZ01000085">
    <property type="protein sequence ID" value="PNS14556.1"/>
    <property type="molecule type" value="Genomic_DNA"/>
</dbReference>
<keyword evidence="2" id="KW-1185">Reference proteome</keyword>
<proteinExistence type="predicted"/>
<dbReference type="OrthoDB" id="10261782at2759"/>